<keyword evidence="8 9" id="KW-0472">Membrane</keyword>
<evidence type="ECO:0000256" key="5">
    <source>
        <dbReference type="ARBA" id="ARBA00022967"/>
    </source>
</evidence>
<dbReference type="GO" id="GO:0016887">
    <property type="term" value="F:ATP hydrolysis activity"/>
    <property type="evidence" value="ECO:0007669"/>
    <property type="project" value="InterPro"/>
</dbReference>
<keyword evidence="3" id="KW-0597">Phosphoprotein</keyword>
<dbReference type="GO" id="GO:0006811">
    <property type="term" value="P:monoatomic ion transport"/>
    <property type="evidence" value="ECO:0007669"/>
    <property type="project" value="UniProtKB-KW"/>
</dbReference>
<dbReference type="SUPFAM" id="SSF56784">
    <property type="entry name" value="HAD-like"/>
    <property type="match status" value="1"/>
</dbReference>
<dbReference type="InterPro" id="IPR036412">
    <property type="entry name" value="HAD-like_sf"/>
</dbReference>
<feature type="transmembrane region" description="Helical" evidence="9">
    <location>
        <begin position="214"/>
        <end position="233"/>
    </location>
</feature>
<reference evidence="11" key="2">
    <citation type="submission" date="2020-09" db="EMBL/GenBank/DDBJ databases">
        <authorList>
            <person name="Sun Q."/>
            <person name="Zhou Y."/>
        </authorList>
    </citation>
    <scope>NUCLEOTIDE SEQUENCE</scope>
    <source>
        <strain evidence="11">CGMCC 1.12698</strain>
    </source>
</reference>
<dbReference type="PRINTS" id="PR00120">
    <property type="entry name" value="HATPASE"/>
</dbReference>
<dbReference type="SUPFAM" id="SSF81653">
    <property type="entry name" value="Calcium ATPase, transduction domain A"/>
    <property type="match status" value="1"/>
</dbReference>
<evidence type="ECO:0000256" key="4">
    <source>
        <dbReference type="ARBA" id="ARBA00022692"/>
    </source>
</evidence>
<dbReference type="GO" id="GO:0005524">
    <property type="term" value="F:ATP binding"/>
    <property type="evidence" value="ECO:0007669"/>
    <property type="project" value="InterPro"/>
</dbReference>
<evidence type="ECO:0000256" key="8">
    <source>
        <dbReference type="ARBA" id="ARBA00023136"/>
    </source>
</evidence>
<feature type="transmembrane region" description="Helical" evidence="9">
    <location>
        <begin position="38"/>
        <end position="58"/>
    </location>
</feature>
<dbReference type="CDD" id="cd02609">
    <property type="entry name" value="P-type_ATPase"/>
    <property type="match status" value="1"/>
</dbReference>
<dbReference type="Pfam" id="PF00702">
    <property type="entry name" value="Hydrolase"/>
    <property type="match status" value="1"/>
</dbReference>
<dbReference type="InterPro" id="IPR008250">
    <property type="entry name" value="ATPase_P-typ_transduc_dom_A_sf"/>
</dbReference>
<dbReference type="Proteomes" id="UP000605259">
    <property type="component" value="Unassembled WGS sequence"/>
</dbReference>
<dbReference type="NCBIfam" id="TIGR01494">
    <property type="entry name" value="ATPase_P-type"/>
    <property type="match status" value="2"/>
</dbReference>
<protein>
    <submittedName>
        <fullName evidence="11">Carbonate dehydratase</fullName>
    </submittedName>
</protein>
<dbReference type="InterPro" id="IPR059000">
    <property type="entry name" value="ATPase_P-type_domA"/>
</dbReference>
<feature type="transmembrane region" description="Helical" evidence="9">
    <location>
        <begin position="600"/>
        <end position="618"/>
    </location>
</feature>
<dbReference type="PANTHER" id="PTHR42861">
    <property type="entry name" value="CALCIUM-TRANSPORTING ATPASE"/>
    <property type="match status" value="1"/>
</dbReference>
<dbReference type="Gene3D" id="2.70.150.10">
    <property type="entry name" value="Calcium-transporting ATPase, cytoplasmic transduction domain A"/>
    <property type="match status" value="1"/>
</dbReference>
<keyword evidence="12" id="KW-1185">Reference proteome</keyword>
<dbReference type="InterPro" id="IPR023299">
    <property type="entry name" value="ATPase_P-typ_cyto_dom_N"/>
</dbReference>
<dbReference type="SFLD" id="SFLDG00002">
    <property type="entry name" value="C1.7:_P-type_atpase_like"/>
    <property type="match status" value="1"/>
</dbReference>
<dbReference type="Gene3D" id="1.20.1110.10">
    <property type="entry name" value="Calcium-transporting ATPase, transmembrane domain"/>
    <property type="match status" value="1"/>
</dbReference>
<sequence length="774" mass="84463">MNNIHGLTEKEVEERVTKGQVNVLPKAPSRTTAQIIRANLFTSFNALNAILAIAVILAGSPKNALFAGVIITNTLIGIFQEVRAKATLEKLSVLNMAQVKVKRDGEERDISVESLVLDDVIILNPGTKIVADGEVMSLSEVEVDEALLTGEADPVFKEGGNPLYAGSFVVAGSGYAKVTKVGADTYAAKLAEEAKKFKLINSELQTAVNTLFKIIIWLVLPIGVLLVSTQLFFTNSSWQDAVVRAVTGIIGMVPEGLVLLTSATFVVAIIRLSKWNALVQELPATEVLARVDVLCLDKTGTITEGNLRLGEVETIGIYTKEQIDEVLAGIAHAFPVINPTQQAIVSTYTDPPALMITHKIPFSSDKKWMSVTFKERGAWVLGAPEVIIEKMDIAIRERIQQEAEKGRRVLLLAHVEREALMQHHFKNVCVGALLFIEDIIREEAPQALRYFAEEGVTIKVISGDNPVTVAAVAKKAGLVGAENYIDARTLPEEGEAFAELIHQYTVFGRVTPKQKKQMVIALQSKGHTVAMTGDGVNDVLALKEADCGIAMANGSDATKAVAQLVLLDSNFSTLPEVVAEGRRLINNLERVSELFLTKTTYSIMLSLLFGVFLLPFPLQPIQLTLIGTLAIGIPAFFLALRPNKDVVKSQFLKRILSLSIPNGVVLGFSTFAIYLMGRFFSLSLAEMGTLVVLVLGGGSLVVLARVARPYNMMNVSIVLGMITLFILACFFPFTRDWLDLRAVSNEYIVMALVFVLCTWPLIAFLQVSIRKYIR</sequence>
<dbReference type="InterPro" id="IPR001757">
    <property type="entry name" value="P_typ_ATPase"/>
</dbReference>
<proteinExistence type="predicted"/>
<keyword evidence="5" id="KW-1278">Translocase</keyword>
<feature type="domain" description="P-type ATPase A" evidence="10">
    <location>
        <begin position="96"/>
        <end position="194"/>
    </location>
</feature>
<evidence type="ECO:0000256" key="3">
    <source>
        <dbReference type="ARBA" id="ARBA00022553"/>
    </source>
</evidence>
<keyword evidence="7" id="KW-0406">Ion transport</keyword>
<dbReference type="AlphaFoldDB" id="A0A917AXY7"/>
<feature type="transmembrane region" description="Helical" evidence="9">
    <location>
        <begin position="655"/>
        <end position="676"/>
    </location>
</feature>
<dbReference type="InterPro" id="IPR023298">
    <property type="entry name" value="ATPase_P-typ_TM_dom_sf"/>
</dbReference>
<evidence type="ECO:0000313" key="12">
    <source>
        <dbReference type="Proteomes" id="UP000605259"/>
    </source>
</evidence>
<dbReference type="RefSeq" id="WP_188389827.1">
    <property type="nucleotide sequence ID" value="NZ_BMFK01000005.1"/>
</dbReference>
<dbReference type="Gene3D" id="3.40.50.1000">
    <property type="entry name" value="HAD superfamily/HAD-like"/>
    <property type="match status" value="1"/>
</dbReference>
<dbReference type="GO" id="GO:0016020">
    <property type="term" value="C:membrane"/>
    <property type="evidence" value="ECO:0007669"/>
    <property type="project" value="UniProtKB-SubCell"/>
</dbReference>
<gene>
    <name evidence="11" type="ORF">GCM10007140_35370</name>
</gene>
<accession>A0A917AXY7</accession>
<dbReference type="EMBL" id="BMFK01000005">
    <property type="protein sequence ID" value="GGE82734.1"/>
    <property type="molecule type" value="Genomic_DNA"/>
</dbReference>
<comment type="subcellular location">
    <subcellularLocation>
        <location evidence="1">Membrane</location>
        <topology evidence="1">Multi-pass membrane protein</topology>
    </subcellularLocation>
</comment>
<dbReference type="SFLD" id="SFLDS00003">
    <property type="entry name" value="Haloacid_Dehalogenase"/>
    <property type="match status" value="1"/>
</dbReference>
<dbReference type="InterPro" id="IPR023214">
    <property type="entry name" value="HAD_sf"/>
</dbReference>
<dbReference type="PRINTS" id="PR00119">
    <property type="entry name" value="CATATPASE"/>
</dbReference>
<feature type="transmembrane region" description="Helical" evidence="9">
    <location>
        <begin position="64"/>
        <end position="82"/>
    </location>
</feature>
<evidence type="ECO:0000313" key="11">
    <source>
        <dbReference type="EMBL" id="GGE82734.1"/>
    </source>
</evidence>
<keyword evidence="6 9" id="KW-1133">Transmembrane helix</keyword>
<dbReference type="Gene3D" id="3.40.1110.10">
    <property type="entry name" value="Calcium-transporting ATPase, cytoplasmic domain N"/>
    <property type="match status" value="1"/>
</dbReference>
<feature type="transmembrane region" description="Helical" evidence="9">
    <location>
        <begin position="715"/>
        <end position="735"/>
    </location>
</feature>
<reference evidence="11" key="1">
    <citation type="journal article" date="2014" name="Int. J. Syst. Evol. Microbiol.">
        <title>Complete genome sequence of Corynebacterium casei LMG S-19264T (=DSM 44701T), isolated from a smear-ripened cheese.</title>
        <authorList>
            <consortium name="US DOE Joint Genome Institute (JGI-PGF)"/>
            <person name="Walter F."/>
            <person name="Albersmeier A."/>
            <person name="Kalinowski J."/>
            <person name="Ruckert C."/>
        </authorList>
    </citation>
    <scope>NUCLEOTIDE SEQUENCE</scope>
    <source>
        <strain evidence="11">CGMCC 1.12698</strain>
    </source>
</reference>
<dbReference type="SUPFAM" id="SSF81665">
    <property type="entry name" value="Calcium ATPase, transmembrane domain M"/>
    <property type="match status" value="1"/>
</dbReference>
<organism evidence="11 12">
    <name type="scientific">Priestia taiwanensis</name>
    <dbReference type="NCBI Taxonomy" id="1347902"/>
    <lineage>
        <taxon>Bacteria</taxon>
        <taxon>Bacillati</taxon>
        <taxon>Bacillota</taxon>
        <taxon>Bacilli</taxon>
        <taxon>Bacillales</taxon>
        <taxon>Bacillaceae</taxon>
        <taxon>Priestia</taxon>
    </lineage>
</organism>
<dbReference type="InterPro" id="IPR044492">
    <property type="entry name" value="P_typ_ATPase_HD_dom"/>
</dbReference>
<feature type="transmembrane region" description="Helical" evidence="9">
    <location>
        <begin position="624"/>
        <end position="643"/>
    </location>
</feature>
<dbReference type="PROSITE" id="PS00154">
    <property type="entry name" value="ATPASE_E1_E2"/>
    <property type="match status" value="1"/>
</dbReference>
<name>A0A917AXY7_9BACI</name>
<evidence type="ECO:0000256" key="2">
    <source>
        <dbReference type="ARBA" id="ARBA00022448"/>
    </source>
</evidence>
<dbReference type="InterPro" id="IPR018303">
    <property type="entry name" value="ATPase_P-typ_P_site"/>
</dbReference>
<keyword evidence="4 9" id="KW-0812">Transmembrane</keyword>
<dbReference type="SFLD" id="SFLDF00027">
    <property type="entry name" value="p-type_atpase"/>
    <property type="match status" value="1"/>
</dbReference>
<comment type="caution">
    <text evidence="11">The sequence shown here is derived from an EMBL/GenBank/DDBJ whole genome shotgun (WGS) entry which is preliminary data.</text>
</comment>
<feature type="transmembrane region" description="Helical" evidence="9">
    <location>
        <begin position="245"/>
        <end position="270"/>
    </location>
</feature>
<keyword evidence="2" id="KW-0813">Transport</keyword>
<feature type="transmembrane region" description="Helical" evidence="9">
    <location>
        <begin position="682"/>
        <end position="703"/>
    </location>
</feature>
<dbReference type="Pfam" id="PF00122">
    <property type="entry name" value="E1-E2_ATPase"/>
    <property type="match status" value="1"/>
</dbReference>
<evidence type="ECO:0000256" key="7">
    <source>
        <dbReference type="ARBA" id="ARBA00023065"/>
    </source>
</evidence>
<evidence type="ECO:0000256" key="1">
    <source>
        <dbReference type="ARBA" id="ARBA00004141"/>
    </source>
</evidence>
<evidence type="ECO:0000259" key="10">
    <source>
        <dbReference type="Pfam" id="PF00122"/>
    </source>
</evidence>
<evidence type="ECO:0000256" key="9">
    <source>
        <dbReference type="SAM" id="Phobius"/>
    </source>
</evidence>
<evidence type="ECO:0000256" key="6">
    <source>
        <dbReference type="ARBA" id="ARBA00022989"/>
    </source>
</evidence>
<feature type="transmembrane region" description="Helical" evidence="9">
    <location>
        <begin position="747"/>
        <end position="769"/>
    </location>
</feature>